<evidence type="ECO:0000313" key="3">
    <source>
        <dbReference type="Proteomes" id="UP000051491"/>
    </source>
</evidence>
<evidence type="ECO:0008006" key="5">
    <source>
        <dbReference type="Google" id="ProtNLM"/>
    </source>
</evidence>
<dbReference type="SUPFAM" id="SSF111126">
    <property type="entry name" value="Ligand-binding domain in the NO signalling and Golgi transport"/>
    <property type="match status" value="1"/>
</dbReference>
<reference evidence="1 3" key="1">
    <citation type="journal article" date="2015" name="Genome Announc.">
        <title>Expanding the biotechnology potential of lactobacilli through comparative genomics of 213 strains and associated genera.</title>
        <authorList>
            <person name="Sun Z."/>
            <person name="Harris H.M."/>
            <person name="McCann A."/>
            <person name="Guo C."/>
            <person name="Argimon S."/>
            <person name="Zhang W."/>
            <person name="Yang X."/>
            <person name="Jeffery I.B."/>
            <person name="Cooney J.C."/>
            <person name="Kagawa T.F."/>
            <person name="Liu W."/>
            <person name="Song Y."/>
            <person name="Salvetti E."/>
            <person name="Wrobel A."/>
            <person name="Rasinkangas P."/>
            <person name="Parkhill J."/>
            <person name="Rea M.C."/>
            <person name="O'Sullivan O."/>
            <person name="Ritari J."/>
            <person name="Douillard F.P."/>
            <person name="Paul Ross R."/>
            <person name="Yang R."/>
            <person name="Briner A.E."/>
            <person name="Felis G.E."/>
            <person name="de Vos W.M."/>
            <person name="Barrangou R."/>
            <person name="Klaenhammer T.R."/>
            <person name="Caufield P.W."/>
            <person name="Cui Y."/>
            <person name="Zhang H."/>
            <person name="O'Toole P.W."/>
        </authorList>
    </citation>
    <scope>NUCLEOTIDE SEQUENCE [LARGE SCALE GENOMIC DNA]</scope>
    <source>
        <strain evidence="1 3">DSM 15353</strain>
    </source>
</reference>
<accession>A0A0R2JTG7</accession>
<organism evidence="1 3">
    <name type="scientific">Ligilactobacillus acidipiscis</name>
    <dbReference type="NCBI Taxonomy" id="89059"/>
    <lineage>
        <taxon>Bacteria</taxon>
        <taxon>Bacillati</taxon>
        <taxon>Bacillota</taxon>
        <taxon>Bacilli</taxon>
        <taxon>Lactobacillales</taxon>
        <taxon>Lactobacillaceae</taxon>
        <taxon>Ligilactobacillus</taxon>
    </lineage>
</organism>
<sequence>MSKKFFDVSSDTRSFPTTLLRDELIPALVGKDGNILYWAGKKIAREFVLTKDEEIAVFFKEAGWGNLERIKSKRNTQTFELSGTIIETRQKVDKSANYLLEAGFLAETIQNQIGHLAEALISSTKKNIVTIIVQVDLNSSTEQEDVEENNRINLVEKHDNRF</sequence>
<dbReference type="InterPro" id="IPR024096">
    <property type="entry name" value="NO_sig/Golgi_transp_ligand-bd"/>
</dbReference>
<dbReference type="Proteomes" id="UP000051491">
    <property type="component" value="Unassembled WGS sequence"/>
</dbReference>
<proteinExistence type="predicted"/>
<reference evidence="2" key="3">
    <citation type="submission" date="2016-11" db="EMBL/GenBank/DDBJ databases">
        <authorList>
            <person name="Jaros S."/>
            <person name="Januszkiewicz K."/>
            <person name="Wedrychowicz H."/>
        </authorList>
    </citation>
    <scope>NUCLEOTIDE SEQUENCE [LARGE SCALE GENOMIC DNA]</scope>
    <source>
        <strain evidence="2">ACA-DC 1533</strain>
    </source>
</reference>
<evidence type="ECO:0000313" key="1">
    <source>
        <dbReference type="EMBL" id="KRN77421.1"/>
    </source>
</evidence>
<dbReference type="STRING" id="89059.LAC1533_1502"/>
<dbReference type="Pfam" id="PF10702">
    <property type="entry name" value="DUF2507"/>
    <property type="match status" value="1"/>
</dbReference>
<reference evidence="4" key="2">
    <citation type="submission" date="2016-11" db="EMBL/GenBank/DDBJ databases">
        <authorList>
            <person name="Papadimitriou K."/>
        </authorList>
    </citation>
    <scope>NUCLEOTIDE SEQUENCE [LARGE SCALE GENOMIC DNA]</scope>
    <source>
        <strain evidence="4">ACA-DC 1533</strain>
    </source>
</reference>
<evidence type="ECO:0000313" key="4">
    <source>
        <dbReference type="Proteomes" id="UP000190935"/>
    </source>
</evidence>
<dbReference type="KEGG" id="laca:LAC1533_1502"/>
<dbReference type="EMBL" id="LT630287">
    <property type="protein sequence ID" value="SFV40922.1"/>
    <property type="molecule type" value="Genomic_DNA"/>
</dbReference>
<evidence type="ECO:0000313" key="2">
    <source>
        <dbReference type="EMBL" id="SFV40922.1"/>
    </source>
</evidence>
<dbReference type="OrthoDB" id="2965348at2"/>
<dbReference type="AlphaFoldDB" id="A0A0R2JTG7"/>
<dbReference type="EMBL" id="JQBK01000180">
    <property type="protein sequence ID" value="KRN77421.1"/>
    <property type="molecule type" value="Genomic_DNA"/>
</dbReference>
<dbReference type="Proteomes" id="UP000190935">
    <property type="component" value="Chromosome I"/>
</dbReference>
<dbReference type="Gene3D" id="3.30.1380.20">
    <property type="entry name" value="Trafficking protein particle complex subunit 3"/>
    <property type="match status" value="1"/>
</dbReference>
<dbReference type="GeneID" id="95349596"/>
<dbReference type="PATRIC" id="fig|89059.3.peg.758"/>
<protein>
    <recommendedName>
        <fullName evidence="5">DUF2507 domain-containing protein</fullName>
    </recommendedName>
</protein>
<dbReference type="RefSeq" id="WP_010499869.1">
    <property type="nucleotide sequence ID" value="NZ_JBHUGU010000002.1"/>
</dbReference>
<name>A0A0R2JTG7_9LACO</name>
<dbReference type="InterPro" id="IPR019642">
    <property type="entry name" value="DUF2507"/>
</dbReference>
<gene>
    <name evidence="1" type="ORF">IV43_GL000727</name>
    <name evidence="2" type="ORF">LAC1533_1502</name>
</gene>